<evidence type="ECO:0000313" key="1">
    <source>
        <dbReference type="EMBL" id="KAG5400516.1"/>
    </source>
</evidence>
<reference evidence="1 2" key="1">
    <citation type="submission" date="2021-03" db="EMBL/GenBank/DDBJ databases">
        <authorList>
            <person name="King G.J."/>
            <person name="Bancroft I."/>
            <person name="Baten A."/>
            <person name="Bloomfield J."/>
            <person name="Borpatragohain P."/>
            <person name="He Z."/>
            <person name="Irish N."/>
            <person name="Irwin J."/>
            <person name="Liu K."/>
            <person name="Mauleon R.P."/>
            <person name="Moore J."/>
            <person name="Morris R."/>
            <person name="Ostergaard L."/>
            <person name="Wang B."/>
            <person name="Wells R."/>
        </authorList>
    </citation>
    <scope>NUCLEOTIDE SEQUENCE [LARGE SCALE GENOMIC DNA]</scope>
    <source>
        <strain evidence="1">R-o-18</strain>
        <tissue evidence="1">Leaf</tissue>
    </source>
</reference>
<comment type="caution">
    <text evidence="1">The sequence shown here is derived from an EMBL/GenBank/DDBJ whole genome shotgun (WGS) entry which is preliminary data.</text>
</comment>
<gene>
    <name evidence="1" type="primary">A04g503530.1_BraROA</name>
    <name evidence="1" type="ORF">IGI04_015123</name>
</gene>
<dbReference type="Proteomes" id="UP000823674">
    <property type="component" value="Chromosome A04"/>
</dbReference>
<organism evidence="1 2">
    <name type="scientific">Brassica rapa subsp. trilocularis</name>
    <dbReference type="NCBI Taxonomy" id="1813537"/>
    <lineage>
        <taxon>Eukaryota</taxon>
        <taxon>Viridiplantae</taxon>
        <taxon>Streptophyta</taxon>
        <taxon>Embryophyta</taxon>
        <taxon>Tracheophyta</taxon>
        <taxon>Spermatophyta</taxon>
        <taxon>Magnoliopsida</taxon>
        <taxon>eudicotyledons</taxon>
        <taxon>Gunneridae</taxon>
        <taxon>Pentapetalae</taxon>
        <taxon>rosids</taxon>
        <taxon>malvids</taxon>
        <taxon>Brassicales</taxon>
        <taxon>Brassicaceae</taxon>
        <taxon>Brassiceae</taxon>
        <taxon>Brassica</taxon>
    </lineage>
</organism>
<accession>A0ABQ7MP56</accession>
<proteinExistence type="predicted"/>
<name>A0ABQ7MP56_BRACM</name>
<dbReference type="EMBL" id="JADBGQ010000004">
    <property type="protein sequence ID" value="KAG5400516.1"/>
    <property type="molecule type" value="Genomic_DNA"/>
</dbReference>
<protein>
    <submittedName>
        <fullName evidence="1">Uncharacterized protein</fullName>
    </submittedName>
</protein>
<evidence type="ECO:0000313" key="2">
    <source>
        <dbReference type="Proteomes" id="UP000823674"/>
    </source>
</evidence>
<keyword evidence="2" id="KW-1185">Reference proteome</keyword>
<sequence>MSQPKAMVFSSSQSCRSHQLRLQSNFIAVKNLCLDLASFSCYVCCLHSQYVCYGSTTSTPLFAREIMTLFPSGTNSLGEALILFFQSKQFIDSLDKSLKPYQRVKIETLRCRFVFLITTKFLDILLQHGYKIWKEMYGEDLDDSNVALYSEWK</sequence>